<dbReference type="Proteomes" id="UP000279859">
    <property type="component" value="Unassembled WGS sequence"/>
</dbReference>
<reference evidence="4 5" key="1">
    <citation type="submission" date="2018-11" db="EMBL/GenBank/DDBJ databases">
        <title>Cryobacterium sp. nov., isolated from rhizosphere soil of lettuce.</title>
        <authorList>
            <person name="Wang Y."/>
        </authorList>
    </citation>
    <scope>NUCLEOTIDE SEQUENCE [LARGE SCALE GENOMIC DNA]</scope>
    <source>
        <strain evidence="4 5">NEAU-85</strain>
    </source>
</reference>
<protein>
    <submittedName>
        <fullName evidence="4">Branched-chain amino acid ABC transporter substrate-binding protein</fullName>
    </submittedName>
</protein>
<dbReference type="InterPro" id="IPR028082">
    <property type="entry name" value="Peripla_BP_I"/>
</dbReference>
<evidence type="ECO:0000256" key="1">
    <source>
        <dbReference type="ARBA" id="ARBA00010062"/>
    </source>
</evidence>
<feature type="domain" description="Leucine-binding protein" evidence="3">
    <location>
        <begin position="53"/>
        <end position="360"/>
    </location>
</feature>
<comment type="caution">
    <text evidence="4">The sequence shown here is derived from an EMBL/GenBank/DDBJ whole genome shotgun (WGS) entry which is preliminary data.</text>
</comment>
<dbReference type="AlphaFoldDB" id="A0A3M8LER2"/>
<dbReference type="SUPFAM" id="SSF53822">
    <property type="entry name" value="Periplasmic binding protein-like I"/>
    <property type="match status" value="1"/>
</dbReference>
<dbReference type="PROSITE" id="PS51257">
    <property type="entry name" value="PROKAR_LIPOPROTEIN"/>
    <property type="match status" value="1"/>
</dbReference>
<evidence type="ECO:0000256" key="2">
    <source>
        <dbReference type="ARBA" id="ARBA00022729"/>
    </source>
</evidence>
<sequence>MRGHSRGPVSGRSRPVCGVLLVVALAAGLSGCSRGDAATAPVTSPAPGDLLLNIGTILPETGTLAALGPPQVAGVDLAVQDINNAAAGLFTTVEHTDSGDAGDGVAAESASALIADHVSAVIGAVSNDVSRAIVEPLAAAGVVQVSASNTATDFSTVPDHGYYWRTAPSNLLQGRALANQIAADGGTRVSILYMKGEYGLLLDSAITTGLRARGVDVVGEQAFKPGVKDVTELVRAALAPKPDALVVVSFTEIEPIAKQLAASGFDFNTLYGVDGNYGVVDKHEHDVDIAGARFTYPGVIPDETFQARLQDLAASQGSTELTIFSYAAEAYDATTLVALAALQGGATDGTTIRDNLRGVSQGGTACTGFASCAALVKDGADIDYQGVSGPVDFDANGDITAGRLPVYRYATGNLAQFLDEVAATTR</sequence>
<keyword evidence="5" id="KW-1185">Reference proteome</keyword>
<evidence type="ECO:0000313" key="5">
    <source>
        <dbReference type="Proteomes" id="UP000279859"/>
    </source>
</evidence>
<keyword evidence="2" id="KW-0732">Signal</keyword>
<name>A0A3M8LER2_9MICO</name>
<dbReference type="Pfam" id="PF13458">
    <property type="entry name" value="Peripla_BP_6"/>
    <property type="match status" value="1"/>
</dbReference>
<dbReference type="InterPro" id="IPR051010">
    <property type="entry name" value="BCAA_transport"/>
</dbReference>
<evidence type="ECO:0000313" key="4">
    <source>
        <dbReference type="EMBL" id="RNE63976.1"/>
    </source>
</evidence>
<evidence type="ECO:0000259" key="3">
    <source>
        <dbReference type="Pfam" id="PF13458"/>
    </source>
</evidence>
<dbReference type="InterPro" id="IPR028081">
    <property type="entry name" value="Leu-bd"/>
</dbReference>
<dbReference type="Gene3D" id="3.40.50.2300">
    <property type="match status" value="2"/>
</dbReference>
<organism evidence="4 5">
    <name type="scientific">Cryobacterium tepidiphilum</name>
    <dbReference type="NCBI Taxonomy" id="2486026"/>
    <lineage>
        <taxon>Bacteria</taxon>
        <taxon>Bacillati</taxon>
        <taxon>Actinomycetota</taxon>
        <taxon>Actinomycetes</taxon>
        <taxon>Micrococcales</taxon>
        <taxon>Microbacteriaceae</taxon>
        <taxon>Cryobacterium</taxon>
    </lineage>
</organism>
<proteinExistence type="inferred from homology"/>
<accession>A0A3M8LER2</accession>
<dbReference type="PANTHER" id="PTHR30483">
    <property type="entry name" value="LEUCINE-SPECIFIC-BINDING PROTEIN"/>
    <property type="match status" value="1"/>
</dbReference>
<dbReference type="PANTHER" id="PTHR30483:SF6">
    <property type="entry name" value="PERIPLASMIC BINDING PROTEIN OF ABC TRANSPORTER FOR NATURAL AMINO ACIDS"/>
    <property type="match status" value="1"/>
</dbReference>
<dbReference type="OrthoDB" id="7337537at2"/>
<dbReference type="EMBL" id="RDSR01000006">
    <property type="protein sequence ID" value="RNE63976.1"/>
    <property type="molecule type" value="Genomic_DNA"/>
</dbReference>
<comment type="similarity">
    <text evidence="1">Belongs to the leucine-binding protein family.</text>
</comment>
<gene>
    <name evidence="4" type="ORF">EEJ31_05260</name>
</gene>